<dbReference type="SMART" id="SM00342">
    <property type="entry name" value="HTH_ARAC"/>
    <property type="match status" value="1"/>
</dbReference>
<dbReference type="Pfam" id="PF02311">
    <property type="entry name" value="AraC_binding"/>
    <property type="match status" value="1"/>
</dbReference>
<feature type="domain" description="HTH araC/xylS-type" evidence="4">
    <location>
        <begin position="169"/>
        <end position="267"/>
    </location>
</feature>
<dbReference type="PANTHER" id="PTHR43280">
    <property type="entry name" value="ARAC-FAMILY TRANSCRIPTIONAL REGULATOR"/>
    <property type="match status" value="1"/>
</dbReference>
<reference evidence="6" key="1">
    <citation type="submission" date="2018-11" db="EMBL/GenBank/DDBJ databases">
        <title>Complete genome sequence of Paenibacillus sp. ML311-T8.</title>
        <authorList>
            <person name="Nam Y.-D."/>
            <person name="Kang J."/>
            <person name="Chung W.-H."/>
            <person name="Park Y.S."/>
        </authorList>
    </citation>
    <scope>NUCLEOTIDE SEQUENCE [LARGE SCALE GENOMIC DNA]</scope>
    <source>
        <strain evidence="6">ML311-T8</strain>
    </source>
</reference>
<evidence type="ECO:0000313" key="6">
    <source>
        <dbReference type="Proteomes" id="UP000426246"/>
    </source>
</evidence>
<organism evidence="5 6">
    <name type="scientific">Paenibacillus psychroresistens</name>
    <dbReference type="NCBI Taxonomy" id="1778678"/>
    <lineage>
        <taxon>Bacteria</taxon>
        <taxon>Bacillati</taxon>
        <taxon>Bacillota</taxon>
        <taxon>Bacilli</taxon>
        <taxon>Bacillales</taxon>
        <taxon>Paenibacillaceae</taxon>
        <taxon>Paenibacillus</taxon>
    </lineage>
</organism>
<dbReference type="Pfam" id="PF12833">
    <property type="entry name" value="HTH_18"/>
    <property type="match status" value="1"/>
</dbReference>
<dbReference type="KEGG" id="ppsc:EHS13_26955"/>
<dbReference type="InterPro" id="IPR037923">
    <property type="entry name" value="HTH-like"/>
</dbReference>
<dbReference type="InterPro" id="IPR018062">
    <property type="entry name" value="HTH_AraC-typ_CS"/>
</dbReference>
<dbReference type="InterPro" id="IPR009057">
    <property type="entry name" value="Homeodomain-like_sf"/>
</dbReference>
<evidence type="ECO:0000256" key="3">
    <source>
        <dbReference type="ARBA" id="ARBA00023163"/>
    </source>
</evidence>
<dbReference type="PANTHER" id="PTHR43280:SF28">
    <property type="entry name" value="HTH-TYPE TRANSCRIPTIONAL ACTIVATOR RHAS"/>
    <property type="match status" value="1"/>
</dbReference>
<accession>A0A6B8RRC7</accession>
<dbReference type="OrthoDB" id="2559672at2"/>
<dbReference type="InterPro" id="IPR003313">
    <property type="entry name" value="AraC-bd"/>
</dbReference>
<keyword evidence="1" id="KW-0805">Transcription regulation</keyword>
<keyword evidence="3" id="KW-0804">Transcription</keyword>
<evidence type="ECO:0000259" key="4">
    <source>
        <dbReference type="PROSITE" id="PS01124"/>
    </source>
</evidence>
<protein>
    <submittedName>
        <fullName evidence="5">AraC family transcriptional regulator</fullName>
    </submittedName>
</protein>
<proteinExistence type="predicted"/>
<evidence type="ECO:0000313" key="5">
    <source>
        <dbReference type="EMBL" id="QGQ98262.1"/>
    </source>
</evidence>
<dbReference type="Gene3D" id="1.10.10.60">
    <property type="entry name" value="Homeodomain-like"/>
    <property type="match status" value="1"/>
</dbReference>
<keyword evidence="2" id="KW-0238">DNA-binding</keyword>
<keyword evidence="6" id="KW-1185">Reference proteome</keyword>
<dbReference type="Proteomes" id="UP000426246">
    <property type="component" value="Chromosome"/>
</dbReference>
<evidence type="ECO:0000256" key="1">
    <source>
        <dbReference type="ARBA" id="ARBA00023015"/>
    </source>
</evidence>
<dbReference type="InterPro" id="IPR018060">
    <property type="entry name" value="HTH_AraC"/>
</dbReference>
<sequence length="273" mass="30357">MVLSSKDGAEAIPLLSVKSAKAGTVVYAPGGKLGPRIQQDLQLVLLHTGSMSVDIDGVTLKVPPGHITLLKPGHEEDFIFGKTQDTWHRWIGISVNSVPESMLKILVKLPAYIPISDRMNRIVELMLLLDSSAISCVEALNDLGRAALMLYISEAKHHNTLEIMHPAVLAVKEYIQHNYASELNLTLLSRIGNITPEHLIRIFQRDEGLTPIKYMWNYRLNQGVELLRSTGLSIGEIADRIGFKTSYHFARMIKQLTGQTASEVRKASWQGNK</sequence>
<dbReference type="PROSITE" id="PS01124">
    <property type="entry name" value="HTH_ARAC_FAMILY_2"/>
    <property type="match status" value="1"/>
</dbReference>
<dbReference type="EMBL" id="CP034235">
    <property type="protein sequence ID" value="QGQ98262.1"/>
    <property type="molecule type" value="Genomic_DNA"/>
</dbReference>
<dbReference type="PROSITE" id="PS00041">
    <property type="entry name" value="HTH_ARAC_FAMILY_1"/>
    <property type="match status" value="1"/>
</dbReference>
<dbReference type="SUPFAM" id="SSF46689">
    <property type="entry name" value="Homeodomain-like"/>
    <property type="match status" value="2"/>
</dbReference>
<name>A0A6B8RRC7_9BACL</name>
<dbReference type="AlphaFoldDB" id="A0A6B8RRC7"/>
<dbReference type="SUPFAM" id="SSF51215">
    <property type="entry name" value="Regulatory protein AraC"/>
    <property type="match status" value="1"/>
</dbReference>
<dbReference type="RefSeq" id="WP_155703364.1">
    <property type="nucleotide sequence ID" value="NZ_CP034235.1"/>
</dbReference>
<dbReference type="GO" id="GO:0043565">
    <property type="term" value="F:sequence-specific DNA binding"/>
    <property type="evidence" value="ECO:0007669"/>
    <property type="project" value="InterPro"/>
</dbReference>
<evidence type="ECO:0000256" key="2">
    <source>
        <dbReference type="ARBA" id="ARBA00023125"/>
    </source>
</evidence>
<gene>
    <name evidence="5" type="ORF">EHS13_26955</name>
</gene>
<dbReference type="GO" id="GO:0003700">
    <property type="term" value="F:DNA-binding transcription factor activity"/>
    <property type="evidence" value="ECO:0007669"/>
    <property type="project" value="InterPro"/>
</dbReference>